<feature type="domain" description="Nascent polypeptide-associated complex subunit alpha-like UBA" evidence="2">
    <location>
        <begin position="102"/>
        <end position="141"/>
    </location>
</feature>
<proteinExistence type="predicted"/>
<feature type="compositionally biased region" description="Polar residues" evidence="1">
    <location>
        <begin position="1"/>
        <end position="18"/>
    </location>
</feature>
<evidence type="ECO:0000313" key="4">
    <source>
        <dbReference type="Proteomes" id="UP000654370"/>
    </source>
</evidence>
<dbReference type="Gene3D" id="1.10.8.10">
    <property type="entry name" value="DNA helicase RuvA subunit, C-terminal domain"/>
    <property type="match status" value="1"/>
</dbReference>
<dbReference type="InterPro" id="IPR044034">
    <property type="entry name" value="NAC-like_UBA"/>
</dbReference>
<dbReference type="PANTHER" id="PTHR31184:SF2">
    <property type="entry name" value="HUNTINGTIN-INTERACTING PROTEIN K"/>
    <property type="match status" value="1"/>
</dbReference>
<reference evidence="3" key="1">
    <citation type="submission" date="2020-12" db="EMBL/GenBank/DDBJ databases">
        <title>Metabolic potential, ecology and presence of endohyphal bacteria is reflected in genomic diversity of Mucoromycotina.</title>
        <authorList>
            <person name="Muszewska A."/>
            <person name="Okrasinska A."/>
            <person name="Steczkiewicz K."/>
            <person name="Drgas O."/>
            <person name="Orlowska M."/>
            <person name="Perlinska-Lenart U."/>
            <person name="Aleksandrzak-Piekarczyk T."/>
            <person name="Szatraj K."/>
            <person name="Zielenkiewicz U."/>
            <person name="Pilsyk S."/>
            <person name="Malc E."/>
            <person name="Mieczkowski P."/>
            <person name="Kruszewska J.S."/>
            <person name="Biernat P."/>
            <person name="Pawlowska J."/>
        </authorList>
    </citation>
    <scope>NUCLEOTIDE SEQUENCE</scope>
    <source>
        <strain evidence="3">WA0000067209</strain>
    </source>
</reference>
<dbReference type="GO" id="GO:0043066">
    <property type="term" value="P:negative regulation of apoptotic process"/>
    <property type="evidence" value="ECO:0007669"/>
    <property type="project" value="TreeGrafter"/>
</dbReference>
<dbReference type="EMBL" id="JAEPQZ010000014">
    <property type="protein sequence ID" value="KAG2173869.1"/>
    <property type="molecule type" value="Genomic_DNA"/>
</dbReference>
<comment type="caution">
    <text evidence="3">The sequence shown here is derived from an EMBL/GenBank/DDBJ whole genome shotgun (WGS) entry which is preliminary data.</text>
</comment>
<dbReference type="InterPro" id="IPR038922">
    <property type="entry name" value="HYPK_UBA"/>
</dbReference>
<protein>
    <recommendedName>
        <fullName evidence="2">Nascent polypeptide-associated complex subunit alpha-like UBA domain-containing protein</fullName>
    </recommendedName>
</protein>
<name>A0A8H7PHW7_MORIS</name>
<evidence type="ECO:0000313" key="3">
    <source>
        <dbReference type="EMBL" id="KAG2173869.1"/>
    </source>
</evidence>
<dbReference type="Pfam" id="PF19026">
    <property type="entry name" value="UBA_HYPK"/>
    <property type="match status" value="1"/>
</dbReference>
<feature type="region of interest" description="Disordered" evidence="1">
    <location>
        <begin position="1"/>
        <end position="58"/>
    </location>
</feature>
<dbReference type="AlphaFoldDB" id="A0A8H7PHW7"/>
<feature type="compositionally biased region" description="Basic and acidic residues" evidence="1">
    <location>
        <begin position="42"/>
        <end position="58"/>
    </location>
</feature>
<dbReference type="PANTHER" id="PTHR31184">
    <property type="entry name" value="HUNTINGTIN-INTERACTING PROTEIN K FAMILY MEMBER"/>
    <property type="match status" value="1"/>
</dbReference>
<dbReference type="InterPro" id="IPR052617">
    <property type="entry name" value="Huntingtin-int_K"/>
</dbReference>
<dbReference type="Proteomes" id="UP000654370">
    <property type="component" value="Unassembled WGS sequence"/>
</dbReference>
<accession>A0A8H7PHW7</accession>
<sequence>MAAKSTSANQPEATQNGKKTAEVEKSASTKQDADDEAEDEPVEKGAKGEASKDMKNVTRYFEEQAERSVDADMIQKALKTLQEEAVAHKVAVARKQQIDRTNISKEHIELIMNELNVPKLTAEKALLDNNNDIRAALTHLISQ</sequence>
<evidence type="ECO:0000256" key="1">
    <source>
        <dbReference type="SAM" id="MobiDB-lite"/>
    </source>
</evidence>
<organism evidence="3 4">
    <name type="scientific">Mortierella isabellina</name>
    <name type="common">Filamentous fungus</name>
    <name type="synonym">Umbelopsis isabellina</name>
    <dbReference type="NCBI Taxonomy" id="91625"/>
    <lineage>
        <taxon>Eukaryota</taxon>
        <taxon>Fungi</taxon>
        <taxon>Fungi incertae sedis</taxon>
        <taxon>Mucoromycota</taxon>
        <taxon>Mucoromycotina</taxon>
        <taxon>Umbelopsidomycetes</taxon>
        <taxon>Umbelopsidales</taxon>
        <taxon>Umbelopsidaceae</taxon>
        <taxon>Umbelopsis</taxon>
    </lineage>
</organism>
<dbReference type="CDD" id="cd14361">
    <property type="entry name" value="UBA_HYPK"/>
    <property type="match status" value="1"/>
</dbReference>
<dbReference type="OrthoDB" id="285219at2759"/>
<dbReference type="GO" id="GO:0050821">
    <property type="term" value="P:protein stabilization"/>
    <property type="evidence" value="ECO:0007669"/>
    <property type="project" value="TreeGrafter"/>
</dbReference>
<gene>
    <name evidence="3" type="ORF">INT43_005289</name>
</gene>
<evidence type="ECO:0000259" key="2">
    <source>
        <dbReference type="Pfam" id="PF19026"/>
    </source>
</evidence>
<keyword evidence="4" id="KW-1185">Reference proteome</keyword>